<feature type="compositionally biased region" description="Basic residues" evidence="1">
    <location>
        <begin position="20"/>
        <end position="33"/>
    </location>
</feature>
<reference evidence="2" key="1">
    <citation type="submission" date="2025-08" db="UniProtKB">
        <authorList>
            <consortium name="RefSeq"/>
        </authorList>
    </citation>
    <scope>IDENTIFICATION</scope>
</reference>
<evidence type="ECO:0000313" key="2">
    <source>
        <dbReference type="RefSeq" id="XP_016454937.1"/>
    </source>
</evidence>
<dbReference type="PaxDb" id="4097-A0A1S3YSA5"/>
<sequence length="282" mass="32524">MDLILRVEYKVEEEEVATPKTKKRRTSKKKSPSKTKSAEPSTLVKRTRSTVKCRKVKVVEEEESEEEEDETDEEQDKKEKFGKRTILKGKLLSDLEEEGMVMLLQKLQLQGWKNMVFQMDRRLARAEIVVFMGNCEIRNGRVTSVVKGVTVSFDDKELGEILGVHTEGYNDYKKLKWSSLENLPTSLAITRKFADNELELEAKAVYKSEMKPPHKVLFEFVNKSGAKDIENERLKKRPAEVETEKDALRVELAKDKEKNEGILHDMLQLLQARNQEPSPSQP</sequence>
<dbReference type="OrthoDB" id="1316813at2759"/>
<dbReference type="RefSeq" id="XP_016454937.1">
    <property type="nucleotide sequence ID" value="XM_016599451.1"/>
</dbReference>
<organism evidence="2">
    <name type="scientific">Nicotiana tabacum</name>
    <name type="common">Common tobacco</name>
    <dbReference type="NCBI Taxonomy" id="4097"/>
    <lineage>
        <taxon>Eukaryota</taxon>
        <taxon>Viridiplantae</taxon>
        <taxon>Streptophyta</taxon>
        <taxon>Embryophyta</taxon>
        <taxon>Tracheophyta</taxon>
        <taxon>Spermatophyta</taxon>
        <taxon>Magnoliopsida</taxon>
        <taxon>eudicotyledons</taxon>
        <taxon>Gunneridae</taxon>
        <taxon>Pentapetalae</taxon>
        <taxon>asterids</taxon>
        <taxon>lamiids</taxon>
        <taxon>Solanales</taxon>
        <taxon>Solanaceae</taxon>
        <taxon>Nicotianoideae</taxon>
        <taxon>Nicotianeae</taxon>
        <taxon>Nicotiana</taxon>
    </lineage>
</organism>
<feature type="compositionally biased region" description="Basic residues" evidence="1">
    <location>
        <begin position="45"/>
        <end position="56"/>
    </location>
</feature>
<feature type="compositionally biased region" description="Acidic residues" evidence="1">
    <location>
        <begin position="60"/>
        <end position="74"/>
    </location>
</feature>
<proteinExistence type="predicted"/>
<name>A0A1S3YSA5_TOBAC</name>
<dbReference type="KEGG" id="nta:107779108"/>
<dbReference type="AlphaFoldDB" id="A0A1S3YSA5"/>
<feature type="region of interest" description="Disordered" evidence="1">
    <location>
        <begin position="14"/>
        <end position="79"/>
    </location>
</feature>
<gene>
    <name evidence="2" type="primary">LOC107779108</name>
</gene>
<evidence type="ECO:0000256" key="1">
    <source>
        <dbReference type="SAM" id="MobiDB-lite"/>
    </source>
</evidence>
<accession>A0A1S3YSA5</accession>
<protein>
    <submittedName>
        <fullName evidence="2">Nucleolin-like</fullName>
    </submittedName>
</protein>